<comment type="catalytic activity">
    <reaction evidence="1">
        <text>a 1,2-diacyl-sn-glycero-3-phosphocholine + H2O = a 2-acyl-sn-glycero-3-phosphocholine + a fatty acid + H(+)</text>
        <dbReference type="Rhea" id="RHEA:18689"/>
        <dbReference type="ChEBI" id="CHEBI:15377"/>
        <dbReference type="ChEBI" id="CHEBI:15378"/>
        <dbReference type="ChEBI" id="CHEBI:28868"/>
        <dbReference type="ChEBI" id="CHEBI:57643"/>
        <dbReference type="ChEBI" id="CHEBI:57875"/>
        <dbReference type="EC" id="3.1.1.32"/>
    </reaction>
</comment>
<dbReference type="OrthoDB" id="426718at2759"/>
<dbReference type="SUPFAM" id="SSF53474">
    <property type="entry name" value="alpha/beta-Hydrolases"/>
    <property type="match status" value="1"/>
</dbReference>
<sequence length="422" mass="47146">MSAGIALPYPSFFSGRSRALRRARPLIVTCAAISHEAIPTHDPNPSPSLPLEVATRWRDIQGGNNWEHLIQPLHPLLGREIVRYAELVNACYKTFDLDPTSKRYLNCKHGKSTMLRDVGMPSAGYKITKYIYATPNITIPTQFGSRGSRWIGYVAVSTDEASSRLGRRDILVSFRGTVTNTEWITNLMSSLTPARLDPHNPRPDVKVESGFLSLYTSDDSTCRFNSGSCRQQLLSEISRIVSKYKDEKEVSITLAGHSMGSSLALLLGYDIAELGLNNTKSGREVPITVYSYGGPRVGNWGFRTRCEELGVKVLRVVNVNDPVTKMPGVFFNEKLELPWISSCSCYAHVGVELELDFFKMKNPACVHDLDAYIGWLKCANKKKAKKESVDIVCKVRDFFSSQNLMSRRCRGSIKDAMGENFL</sequence>
<comment type="function">
    <text evidence="11">Phospholipase that releases free fatty acids from phospholipids. Catalyzes the initial step of jasmonate (JA) biosynthesis. Required for the biosynthesis of endogenous JA in seedling, inflorescence and spikelets. Not essential for JA biosynthesis after wounding. Mediates spikelet development and specification of empty-glume identity. Functions in a high temperature-dependent manner to maintain floral developmental robustness under heat stress conditions. Functions by safeguarding the expression of several floral identity genes, such as MADS1, MADS6 and G1.</text>
</comment>
<dbReference type="EC" id="3.1.1.32" evidence="4"/>
<feature type="domain" description="Fungal lipase-type" evidence="14">
    <location>
        <begin position="172"/>
        <end position="329"/>
    </location>
</feature>
<evidence type="ECO:0000256" key="4">
    <source>
        <dbReference type="ARBA" id="ARBA00013179"/>
    </source>
</evidence>
<evidence type="ECO:0000256" key="7">
    <source>
        <dbReference type="ARBA" id="ARBA00022801"/>
    </source>
</evidence>
<evidence type="ECO:0000256" key="9">
    <source>
        <dbReference type="ARBA" id="ARBA00022963"/>
    </source>
</evidence>
<dbReference type="AlphaFoldDB" id="A0A8T3AJQ7"/>
<dbReference type="PANTHER" id="PTHR31403:SF4">
    <property type="entry name" value="PHOSPHOLIPASE A1-IALPHA2, CHLOROPLASTIC"/>
    <property type="match status" value="1"/>
</dbReference>
<dbReference type="GO" id="GO:0008970">
    <property type="term" value="F:phospholipase A1 activity"/>
    <property type="evidence" value="ECO:0007669"/>
    <property type="project" value="UniProtKB-EC"/>
</dbReference>
<evidence type="ECO:0000256" key="11">
    <source>
        <dbReference type="ARBA" id="ARBA00056056"/>
    </source>
</evidence>
<gene>
    <name evidence="15" type="ORF">KFK09_022612</name>
</gene>
<evidence type="ECO:0000256" key="8">
    <source>
        <dbReference type="ARBA" id="ARBA00022946"/>
    </source>
</evidence>
<dbReference type="GO" id="GO:0009507">
    <property type="term" value="C:chloroplast"/>
    <property type="evidence" value="ECO:0007669"/>
    <property type="project" value="UniProtKB-SubCell"/>
</dbReference>
<comment type="subcellular location">
    <subcellularLocation>
        <location evidence="2">Plastid</location>
        <location evidence="2">Chloroplast</location>
    </subcellularLocation>
</comment>
<keyword evidence="8" id="KW-0809">Transit peptide</keyword>
<evidence type="ECO:0000256" key="13">
    <source>
        <dbReference type="ARBA" id="ARBA00081407"/>
    </source>
</evidence>
<comment type="similarity">
    <text evidence="3">Belongs to the AB hydrolase superfamily. Lipase family.</text>
</comment>
<dbReference type="EMBL" id="JAGYWB010000016">
    <property type="protein sequence ID" value="KAI0496298.1"/>
    <property type="molecule type" value="Genomic_DNA"/>
</dbReference>
<evidence type="ECO:0000256" key="6">
    <source>
        <dbReference type="ARBA" id="ARBA00022640"/>
    </source>
</evidence>
<keyword evidence="10" id="KW-0443">Lipid metabolism</keyword>
<keyword evidence="9" id="KW-0442">Lipid degradation</keyword>
<reference evidence="15" key="1">
    <citation type="journal article" date="2022" name="Front. Genet.">
        <title>Chromosome-Scale Assembly of the Dendrobium nobile Genome Provides Insights Into the Molecular Mechanism of the Biosynthesis of the Medicinal Active Ingredient of Dendrobium.</title>
        <authorList>
            <person name="Xu Q."/>
            <person name="Niu S.-C."/>
            <person name="Li K.-L."/>
            <person name="Zheng P.-J."/>
            <person name="Zhang X.-J."/>
            <person name="Jia Y."/>
            <person name="Liu Y."/>
            <person name="Niu Y.-X."/>
            <person name="Yu L.-H."/>
            <person name="Chen D.-F."/>
            <person name="Zhang G.-Q."/>
        </authorList>
    </citation>
    <scope>NUCLEOTIDE SEQUENCE</scope>
    <source>
        <tissue evidence="15">Leaf</tissue>
    </source>
</reference>
<comment type="caution">
    <text evidence="15">The sequence shown here is derived from an EMBL/GenBank/DDBJ whole genome shotgun (WGS) entry which is preliminary data.</text>
</comment>
<dbReference type="SMR" id="A0A8T3AJQ7"/>
<accession>A0A8T3AJQ7</accession>
<protein>
    <recommendedName>
        <fullName evidence="12">Phospholipase A1 EG1, chloroplastic/mitochondrial</fullName>
        <ecNumber evidence="4">3.1.1.32</ecNumber>
    </recommendedName>
    <alternativeName>
        <fullName evidence="13">Protein EXTRA GLUME 1</fullName>
    </alternativeName>
</protein>
<dbReference type="CDD" id="cd00519">
    <property type="entry name" value="Lipase_3"/>
    <property type="match status" value="1"/>
</dbReference>
<name>A0A8T3AJQ7_DENNO</name>
<evidence type="ECO:0000256" key="5">
    <source>
        <dbReference type="ARBA" id="ARBA00022528"/>
    </source>
</evidence>
<dbReference type="GO" id="GO:0016042">
    <property type="term" value="P:lipid catabolic process"/>
    <property type="evidence" value="ECO:0007669"/>
    <property type="project" value="UniProtKB-KW"/>
</dbReference>
<dbReference type="PANTHER" id="PTHR31403">
    <property type="entry name" value="PHOSPHOLIPASE A1-IBETA2, CHLOROPLASTIC"/>
    <property type="match status" value="1"/>
</dbReference>
<dbReference type="Gene3D" id="3.40.50.1820">
    <property type="entry name" value="alpha/beta hydrolase"/>
    <property type="match status" value="1"/>
</dbReference>
<dbReference type="Pfam" id="PF01764">
    <property type="entry name" value="Lipase_3"/>
    <property type="match status" value="1"/>
</dbReference>
<dbReference type="InterPro" id="IPR029058">
    <property type="entry name" value="AB_hydrolase_fold"/>
</dbReference>
<evidence type="ECO:0000313" key="15">
    <source>
        <dbReference type="EMBL" id="KAI0496298.1"/>
    </source>
</evidence>
<evidence type="ECO:0000259" key="14">
    <source>
        <dbReference type="Pfam" id="PF01764"/>
    </source>
</evidence>
<proteinExistence type="inferred from homology"/>
<evidence type="ECO:0000256" key="3">
    <source>
        <dbReference type="ARBA" id="ARBA00010701"/>
    </source>
</evidence>
<keyword evidence="7" id="KW-0378">Hydrolase</keyword>
<keyword evidence="5" id="KW-0150">Chloroplast</keyword>
<dbReference type="InterPro" id="IPR002921">
    <property type="entry name" value="Fungal_lipase-type"/>
</dbReference>
<keyword evidence="16" id="KW-1185">Reference proteome</keyword>
<evidence type="ECO:0000256" key="10">
    <source>
        <dbReference type="ARBA" id="ARBA00023098"/>
    </source>
</evidence>
<keyword evidence="6" id="KW-0934">Plastid</keyword>
<dbReference type="Proteomes" id="UP000829196">
    <property type="component" value="Unassembled WGS sequence"/>
</dbReference>
<evidence type="ECO:0000256" key="2">
    <source>
        <dbReference type="ARBA" id="ARBA00004229"/>
    </source>
</evidence>
<evidence type="ECO:0000256" key="1">
    <source>
        <dbReference type="ARBA" id="ARBA00000111"/>
    </source>
</evidence>
<evidence type="ECO:0000256" key="12">
    <source>
        <dbReference type="ARBA" id="ARBA00069000"/>
    </source>
</evidence>
<organism evidence="15 16">
    <name type="scientific">Dendrobium nobile</name>
    <name type="common">Orchid</name>
    <dbReference type="NCBI Taxonomy" id="94219"/>
    <lineage>
        <taxon>Eukaryota</taxon>
        <taxon>Viridiplantae</taxon>
        <taxon>Streptophyta</taxon>
        <taxon>Embryophyta</taxon>
        <taxon>Tracheophyta</taxon>
        <taxon>Spermatophyta</taxon>
        <taxon>Magnoliopsida</taxon>
        <taxon>Liliopsida</taxon>
        <taxon>Asparagales</taxon>
        <taxon>Orchidaceae</taxon>
        <taxon>Epidendroideae</taxon>
        <taxon>Malaxideae</taxon>
        <taxon>Dendrobiinae</taxon>
        <taxon>Dendrobium</taxon>
    </lineage>
</organism>
<evidence type="ECO:0000313" key="16">
    <source>
        <dbReference type="Proteomes" id="UP000829196"/>
    </source>
</evidence>
<dbReference type="FunFam" id="3.40.50.1820:FF:000106">
    <property type="entry name" value="Galactolipase DONGLE, chloroplastic"/>
    <property type="match status" value="1"/>
</dbReference>